<evidence type="ECO:0000313" key="6">
    <source>
        <dbReference type="Proteomes" id="UP001457282"/>
    </source>
</evidence>
<dbReference type="SUPFAM" id="SSF57903">
    <property type="entry name" value="FYVE/PHD zinc finger"/>
    <property type="match status" value="1"/>
</dbReference>
<dbReference type="GO" id="GO:0008270">
    <property type="term" value="F:zinc ion binding"/>
    <property type="evidence" value="ECO:0007669"/>
    <property type="project" value="UniProtKB-KW"/>
</dbReference>
<keyword evidence="6" id="KW-1185">Reference proteome</keyword>
<evidence type="ECO:0000256" key="3">
    <source>
        <dbReference type="ARBA" id="ARBA00022833"/>
    </source>
</evidence>
<keyword evidence="1" id="KW-0479">Metal-binding</keyword>
<keyword evidence="2" id="KW-0863">Zinc-finger</keyword>
<sequence length="236" mass="25661">MKNPNSDETTPNSNHKGNGTVVAPGSVSAGGGGVIEECSNCGTKKGWVLHNVRHRATLRRFCTSCVLRLHPAYFCPFCFVFRDHNSQNTPPPNLLVSCSKCPSLSHGDCLPRPSASAAFLCPPCASGNPNYSFFQLDDHNKVLDKRLAAVLLCAANISAASMSKAVVTSRAEAEKRVREAAFARKRAREALDRLVLLSSRGKNKTPPIAFNNGGLDHKHQLIKGEFDHKVKLELKE</sequence>
<evidence type="ECO:0000256" key="1">
    <source>
        <dbReference type="ARBA" id="ARBA00022723"/>
    </source>
</evidence>
<name>A0AAW1W5W8_RUBAR</name>
<gene>
    <name evidence="5" type="ORF">M0R45_028640</name>
</gene>
<protein>
    <submittedName>
        <fullName evidence="5">Uncharacterized protein</fullName>
    </submittedName>
</protein>
<evidence type="ECO:0000313" key="5">
    <source>
        <dbReference type="EMBL" id="KAK9920077.1"/>
    </source>
</evidence>
<dbReference type="InterPro" id="IPR011011">
    <property type="entry name" value="Znf_FYVE_PHD"/>
</dbReference>
<feature type="region of interest" description="Disordered" evidence="4">
    <location>
        <begin position="1"/>
        <end position="25"/>
    </location>
</feature>
<dbReference type="PANTHER" id="PTHR34451">
    <property type="entry name" value="PHD FINGER FAMILY PROTEIN"/>
    <property type="match status" value="1"/>
</dbReference>
<dbReference type="EMBL" id="JBEDUW010000006">
    <property type="protein sequence ID" value="KAK9920077.1"/>
    <property type="molecule type" value="Genomic_DNA"/>
</dbReference>
<reference evidence="5 6" key="1">
    <citation type="journal article" date="2023" name="G3 (Bethesda)">
        <title>A chromosome-length genome assembly and annotation of blackberry (Rubus argutus, cv. 'Hillquist').</title>
        <authorList>
            <person name="Bruna T."/>
            <person name="Aryal R."/>
            <person name="Dudchenko O."/>
            <person name="Sargent D.J."/>
            <person name="Mead D."/>
            <person name="Buti M."/>
            <person name="Cavallini A."/>
            <person name="Hytonen T."/>
            <person name="Andres J."/>
            <person name="Pham M."/>
            <person name="Weisz D."/>
            <person name="Mascagni F."/>
            <person name="Usai G."/>
            <person name="Natali L."/>
            <person name="Bassil N."/>
            <person name="Fernandez G.E."/>
            <person name="Lomsadze A."/>
            <person name="Armour M."/>
            <person name="Olukolu B."/>
            <person name="Poorten T."/>
            <person name="Britton C."/>
            <person name="Davik J."/>
            <person name="Ashrafi H."/>
            <person name="Aiden E.L."/>
            <person name="Borodovsky M."/>
            <person name="Worthington M."/>
        </authorList>
    </citation>
    <scope>NUCLEOTIDE SEQUENCE [LARGE SCALE GENOMIC DNA]</scope>
    <source>
        <strain evidence="5">PI 553951</strain>
    </source>
</reference>
<dbReference type="AlphaFoldDB" id="A0AAW1W5W8"/>
<dbReference type="Proteomes" id="UP001457282">
    <property type="component" value="Unassembled WGS sequence"/>
</dbReference>
<feature type="compositionally biased region" description="Polar residues" evidence="4">
    <location>
        <begin position="1"/>
        <end position="17"/>
    </location>
</feature>
<evidence type="ECO:0000256" key="2">
    <source>
        <dbReference type="ARBA" id="ARBA00022771"/>
    </source>
</evidence>
<accession>A0AAW1W5W8</accession>
<proteinExistence type="predicted"/>
<dbReference type="PANTHER" id="PTHR34451:SF15">
    <property type="entry name" value="PHD-TYPE DOMAIN-CONTAINING PROTEIN"/>
    <property type="match status" value="1"/>
</dbReference>
<keyword evidence="3" id="KW-0862">Zinc</keyword>
<organism evidence="5 6">
    <name type="scientific">Rubus argutus</name>
    <name type="common">Southern blackberry</name>
    <dbReference type="NCBI Taxonomy" id="59490"/>
    <lineage>
        <taxon>Eukaryota</taxon>
        <taxon>Viridiplantae</taxon>
        <taxon>Streptophyta</taxon>
        <taxon>Embryophyta</taxon>
        <taxon>Tracheophyta</taxon>
        <taxon>Spermatophyta</taxon>
        <taxon>Magnoliopsida</taxon>
        <taxon>eudicotyledons</taxon>
        <taxon>Gunneridae</taxon>
        <taxon>Pentapetalae</taxon>
        <taxon>rosids</taxon>
        <taxon>fabids</taxon>
        <taxon>Rosales</taxon>
        <taxon>Rosaceae</taxon>
        <taxon>Rosoideae</taxon>
        <taxon>Rosoideae incertae sedis</taxon>
        <taxon>Rubus</taxon>
    </lineage>
</organism>
<comment type="caution">
    <text evidence="5">The sequence shown here is derived from an EMBL/GenBank/DDBJ whole genome shotgun (WGS) entry which is preliminary data.</text>
</comment>
<evidence type="ECO:0000256" key="4">
    <source>
        <dbReference type="SAM" id="MobiDB-lite"/>
    </source>
</evidence>